<organism evidence="1 2">
    <name type="scientific">Paraburkholderia rhynchosiae</name>
    <dbReference type="NCBI Taxonomy" id="487049"/>
    <lineage>
        <taxon>Bacteria</taxon>
        <taxon>Pseudomonadati</taxon>
        <taxon>Pseudomonadota</taxon>
        <taxon>Betaproteobacteria</taxon>
        <taxon>Burkholderiales</taxon>
        <taxon>Burkholderiaceae</taxon>
        <taxon>Paraburkholderia</taxon>
    </lineage>
</organism>
<reference evidence="1 2" key="1">
    <citation type="journal article" date="2024" name="Chem. Sci.">
        <title>Discovery of megapolipeptins by genome mining of a Burkholderiales bacteria collection.</title>
        <authorList>
            <person name="Paulo B.S."/>
            <person name="Recchia M.J.J."/>
            <person name="Lee S."/>
            <person name="Fergusson C.H."/>
            <person name="Romanowski S.B."/>
            <person name="Hernandez A."/>
            <person name="Krull N."/>
            <person name="Liu D.Y."/>
            <person name="Cavanagh H."/>
            <person name="Bos A."/>
            <person name="Gray C.A."/>
            <person name="Murphy B.T."/>
            <person name="Linington R.G."/>
            <person name="Eustaquio A.S."/>
        </authorList>
    </citation>
    <scope>NUCLEOTIDE SEQUENCE [LARGE SCALE GENOMIC DNA]</scope>
    <source>
        <strain evidence="1 2">RL18-126-BIB-B</strain>
    </source>
</reference>
<evidence type="ECO:0000313" key="2">
    <source>
        <dbReference type="Proteomes" id="UP001629235"/>
    </source>
</evidence>
<accession>A0ACC7NU20</accession>
<dbReference type="Proteomes" id="UP001629235">
    <property type="component" value="Unassembled WGS sequence"/>
</dbReference>
<gene>
    <name evidence="1" type="ORF">PQR01_40915</name>
</gene>
<comment type="caution">
    <text evidence="1">The sequence shown here is derived from an EMBL/GenBank/DDBJ whole genome shotgun (WGS) entry which is preliminary data.</text>
</comment>
<name>A0ACC7NU20_9BURK</name>
<protein>
    <submittedName>
        <fullName evidence="1">Autotransporter-associated beta strand repeat-containing protein</fullName>
    </submittedName>
</protein>
<evidence type="ECO:0000313" key="1">
    <source>
        <dbReference type="EMBL" id="MFM0109546.1"/>
    </source>
</evidence>
<dbReference type="EMBL" id="JAQQDW010000300">
    <property type="protein sequence ID" value="MFM0109546.1"/>
    <property type="molecule type" value="Genomic_DNA"/>
</dbReference>
<sequence length="225" mass="21334">MDKTGAATLTLSGANTYSGGTTLDAGTLTMGNASALGTGILAMAAGTTLDFLGSYTVNNAVTVSGDPTFNVNTGLTTTWTGSISDGTAPGVLDKIGAGALTLSGVNTYTGGTTLDAGTLAITNGQAVGTGVVTDNATFNLAFATSDTLANQILGSGTLQNTGAGTATLTGAGSSVGAVDVQAGTLALAQNGVFTAGAYTTQTGASTAIGGTSQLAVSGALTQAAG</sequence>
<feature type="non-terminal residue" evidence="1">
    <location>
        <position position="225"/>
    </location>
</feature>
<keyword evidence="2" id="KW-1185">Reference proteome</keyword>
<proteinExistence type="predicted"/>